<dbReference type="PANTHER" id="PTHR34979">
    <property type="entry name" value="INNER MEMBRANE PROTEIN YGAZ"/>
    <property type="match status" value="1"/>
</dbReference>
<dbReference type="Pfam" id="PF03591">
    <property type="entry name" value="AzlC"/>
    <property type="match status" value="1"/>
</dbReference>
<comment type="caution">
    <text evidence="9">The sequence shown here is derived from an EMBL/GenBank/DDBJ whole genome shotgun (WGS) entry which is preliminary data.</text>
</comment>
<accession>A0A7W2ENJ4</accession>
<organism evidence="9 10">
    <name type="scientific">Rugamonas brunnea</name>
    <dbReference type="NCBI Taxonomy" id="2758569"/>
    <lineage>
        <taxon>Bacteria</taxon>
        <taxon>Pseudomonadati</taxon>
        <taxon>Pseudomonadota</taxon>
        <taxon>Betaproteobacteria</taxon>
        <taxon>Burkholderiales</taxon>
        <taxon>Oxalobacteraceae</taxon>
        <taxon>Telluria group</taxon>
        <taxon>Rugamonas</taxon>
    </lineage>
</organism>
<dbReference type="RefSeq" id="WP_182159478.1">
    <property type="nucleotide sequence ID" value="NZ_JACEZT010000001.1"/>
</dbReference>
<dbReference type="GO" id="GO:1903785">
    <property type="term" value="P:L-valine transmembrane transport"/>
    <property type="evidence" value="ECO:0007669"/>
    <property type="project" value="TreeGrafter"/>
</dbReference>
<keyword evidence="6 8" id="KW-1133">Transmembrane helix</keyword>
<evidence type="ECO:0000256" key="2">
    <source>
        <dbReference type="ARBA" id="ARBA00010735"/>
    </source>
</evidence>
<sequence length="243" mass="25394">MSQTDTPRSQLAAGLRTALPFLASAFPLGVIGGMLGMASGLSAAHTMALSAILNSGTAQFLATRLLQEHASITVILLTILVLSLRMVVYGLALRPHARGFPAGWRLVLGFGLIDAVFFAVIERLKQPANAKHWRWFFVGVSGAMYAGWLLATAVGIGLGTALPETMLKGLDFPLVAMFGAMLASTLGDRKTYAVMAVTAVLAVLTNGMPYHVGLLVAALAGASFGAVLDWLQQGQTVAANVEG</sequence>
<evidence type="ECO:0000256" key="1">
    <source>
        <dbReference type="ARBA" id="ARBA00004651"/>
    </source>
</evidence>
<dbReference type="PANTHER" id="PTHR34979:SF1">
    <property type="entry name" value="INNER MEMBRANE PROTEIN YGAZ"/>
    <property type="match status" value="1"/>
</dbReference>
<dbReference type="EMBL" id="JACEZT010000001">
    <property type="protein sequence ID" value="MBA5635777.1"/>
    <property type="molecule type" value="Genomic_DNA"/>
</dbReference>
<proteinExistence type="inferred from homology"/>
<gene>
    <name evidence="9" type="ORF">H3H37_01750</name>
</gene>
<evidence type="ECO:0000313" key="10">
    <source>
        <dbReference type="Proteomes" id="UP000534388"/>
    </source>
</evidence>
<feature type="transmembrane region" description="Helical" evidence="8">
    <location>
        <begin position="74"/>
        <end position="92"/>
    </location>
</feature>
<comment type="similarity">
    <text evidence="2">Belongs to the AzlC family.</text>
</comment>
<keyword evidence="7 8" id="KW-0472">Membrane</keyword>
<dbReference type="AlphaFoldDB" id="A0A7W2ENJ4"/>
<feature type="transmembrane region" description="Helical" evidence="8">
    <location>
        <begin position="133"/>
        <end position="159"/>
    </location>
</feature>
<evidence type="ECO:0000256" key="6">
    <source>
        <dbReference type="ARBA" id="ARBA00022989"/>
    </source>
</evidence>
<feature type="transmembrane region" description="Helical" evidence="8">
    <location>
        <begin position="104"/>
        <end position="121"/>
    </location>
</feature>
<protein>
    <submittedName>
        <fullName evidence="9">AzlC family ABC transporter permease</fullName>
    </submittedName>
</protein>
<feature type="transmembrane region" description="Helical" evidence="8">
    <location>
        <begin position="165"/>
        <end position="184"/>
    </location>
</feature>
<evidence type="ECO:0000256" key="8">
    <source>
        <dbReference type="SAM" id="Phobius"/>
    </source>
</evidence>
<feature type="transmembrane region" description="Helical" evidence="8">
    <location>
        <begin position="18"/>
        <end position="37"/>
    </location>
</feature>
<feature type="transmembrane region" description="Helical" evidence="8">
    <location>
        <begin position="43"/>
        <end position="62"/>
    </location>
</feature>
<evidence type="ECO:0000256" key="7">
    <source>
        <dbReference type="ARBA" id="ARBA00023136"/>
    </source>
</evidence>
<evidence type="ECO:0000256" key="5">
    <source>
        <dbReference type="ARBA" id="ARBA00022692"/>
    </source>
</evidence>
<keyword evidence="5 8" id="KW-0812">Transmembrane</keyword>
<dbReference type="Proteomes" id="UP000534388">
    <property type="component" value="Unassembled WGS sequence"/>
</dbReference>
<dbReference type="GO" id="GO:0005886">
    <property type="term" value="C:plasma membrane"/>
    <property type="evidence" value="ECO:0007669"/>
    <property type="project" value="UniProtKB-SubCell"/>
</dbReference>
<dbReference type="InterPro" id="IPR011606">
    <property type="entry name" value="Brnchd-chn_aa_trnsp_permease"/>
</dbReference>
<evidence type="ECO:0000256" key="4">
    <source>
        <dbReference type="ARBA" id="ARBA00022475"/>
    </source>
</evidence>
<comment type="subcellular location">
    <subcellularLocation>
        <location evidence="1">Cell membrane</location>
        <topology evidence="1">Multi-pass membrane protein</topology>
    </subcellularLocation>
</comment>
<reference evidence="9 10" key="1">
    <citation type="submission" date="2020-07" db="EMBL/GenBank/DDBJ databases">
        <title>Novel species isolated from subtropical streams in China.</title>
        <authorList>
            <person name="Lu H."/>
        </authorList>
    </citation>
    <scope>NUCLEOTIDE SEQUENCE [LARGE SCALE GENOMIC DNA]</scope>
    <source>
        <strain evidence="9 10">LX20W</strain>
    </source>
</reference>
<evidence type="ECO:0000256" key="3">
    <source>
        <dbReference type="ARBA" id="ARBA00022448"/>
    </source>
</evidence>
<keyword evidence="4" id="KW-1003">Cell membrane</keyword>
<name>A0A7W2ENJ4_9BURK</name>
<keyword evidence="3" id="KW-0813">Transport</keyword>
<evidence type="ECO:0000313" key="9">
    <source>
        <dbReference type="EMBL" id="MBA5635777.1"/>
    </source>
</evidence>
<keyword evidence="10" id="KW-1185">Reference proteome</keyword>